<dbReference type="Proteomes" id="UP000887116">
    <property type="component" value="Unassembled WGS sequence"/>
</dbReference>
<organism evidence="2 3">
    <name type="scientific">Trichonephila clavata</name>
    <name type="common">Joro spider</name>
    <name type="synonym">Nephila clavata</name>
    <dbReference type="NCBI Taxonomy" id="2740835"/>
    <lineage>
        <taxon>Eukaryota</taxon>
        <taxon>Metazoa</taxon>
        <taxon>Ecdysozoa</taxon>
        <taxon>Arthropoda</taxon>
        <taxon>Chelicerata</taxon>
        <taxon>Arachnida</taxon>
        <taxon>Araneae</taxon>
        <taxon>Araneomorphae</taxon>
        <taxon>Entelegynae</taxon>
        <taxon>Araneoidea</taxon>
        <taxon>Nephilidae</taxon>
        <taxon>Trichonephila</taxon>
    </lineage>
</organism>
<evidence type="ECO:0000313" key="3">
    <source>
        <dbReference type="Proteomes" id="UP000887116"/>
    </source>
</evidence>
<sequence>MFVLTVLQSVELLMLRYMVTPPALRLDDVDTATDDVVAICLRLTVFQYDLRSKPGTFNGMESFLQVSLIAK</sequence>
<comment type="caution">
    <text evidence="2">The sequence shown here is derived from an EMBL/GenBank/DDBJ whole genome shotgun (WGS) entry which is preliminary data.</text>
</comment>
<proteinExistence type="predicted"/>
<accession>A0A8X6IBH1</accession>
<feature type="chain" id="PRO_5036461411" description="Secreted protein" evidence="1">
    <location>
        <begin position="16"/>
        <end position="71"/>
    </location>
</feature>
<name>A0A8X6IBH1_TRICU</name>
<reference evidence="2" key="1">
    <citation type="submission" date="2020-07" db="EMBL/GenBank/DDBJ databases">
        <title>Multicomponent nature underlies the extraordinary mechanical properties of spider dragline silk.</title>
        <authorList>
            <person name="Kono N."/>
            <person name="Nakamura H."/>
            <person name="Mori M."/>
            <person name="Yoshida Y."/>
            <person name="Ohtoshi R."/>
            <person name="Malay A.D."/>
            <person name="Moran D.A.P."/>
            <person name="Tomita M."/>
            <person name="Numata K."/>
            <person name="Arakawa K."/>
        </authorList>
    </citation>
    <scope>NUCLEOTIDE SEQUENCE</scope>
</reference>
<evidence type="ECO:0000313" key="2">
    <source>
        <dbReference type="EMBL" id="GFR18979.1"/>
    </source>
</evidence>
<keyword evidence="1" id="KW-0732">Signal</keyword>
<feature type="signal peptide" evidence="1">
    <location>
        <begin position="1"/>
        <end position="15"/>
    </location>
</feature>
<keyword evidence="3" id="KW-1185">Reference proteome</keyword>
<dbReference type="EMBL" id="BMAO01007855">
    <property type="protein sequence ID" value="GFR18979.1"/>
    <property type="molecule type" value="Genomic_DNA"/>
</dbReference>
<protein>
    <recommendedName>
        <fullName evidence="4">Secreted protein</fullName>
    </recommendedName>
</protein>
<evidence type="ECO:0008006" key="4">
    <source>
        <dbReference type="Google" id="ProtNLM"/>
    </source>
</evidence>
<gene>
    <name evidence="2" type="ORF">TNCT_276541</name>
</gene>
<evidence type="ECO:0000256" key="1">
    <source>
        <dbReference type="SAM" id="SignalP"/>
    </source>
</evidence>
<dbReference type="AlphaFoldDB" id="A0A8X6IBH1"/>